<evidence type="ECO:0000313" key="2">
    <source>
        <dbReference type="EMBL" id="SDY56291.1"/>
    </source>
</evidence>
<feature type="compositionally biased region" description="Low complexity" evidence="1">
    <location>
        <begin position="148"/>
        <end position="186"/>
    </location>
</feature>
<organism evidence="2 3">
    <name type="scientific">Geodermatophilus africanus</name>
    <dbReference type="NCBI Taxonomy" id="1137993"/>
    <lineage>
        <taxon>Bacteria</taxon>
        <taxon>Bacillati</taxon>
        <taxon>Actinomycetota</taxon>
        <taxon>Actinomycetes</taxon>
        <taxon>Geodermatophilales</taxon>
        <taxon>Geodermatophilaceae</taxon>
        <taxon>Geodermatophilus</taxon>
    </lineage>
</organism>
<dbReference type="STRING" id="1137993.SAMN05660209_03162"/>
<dbReference type="EMBL" id="FNOT01000008">
    <property type="protein sequence ID" value="SDY56291.1"/>
    <property type="molecule type" value="Genomic_DNA"/>
</dbReference>
<proteinExistence type="predicted"/>
<evidence type="ECO:0000313" key="3">
    <source>
        <dbReference type="Proteomes" id="UP000198921"/>
    </source>
</evidence>
<reference evidence="3" key="1">
    <citation type="submission" date="2016-10" db="EMBL/GenBank/DDBJ databases">
        <authorList>
            <person name="Varghese N."/>
            <person name="Submissions S."/>
        </authorList>
    </citation>
    <scope>NUCLEOTIDE SEQUENCE [LARGE SCALE GENOMIC DNA]</scope>
    <source>
        <strain evidence="3">DSM 45422</strain>
    </source>
</reference>
<feature type="region of interest" description="Disordered" evidence="1">
    <location>
        <begin position="125"/>
        <end position="231"/>
    </location>
</feature>
<dbReference type="AlphaFoldDB" id="A0A1H3KVY8"/>
<gene>
    <name evidence="2" type="ORF">SAMN05660209_03162</name>
</gene>
<evidence type="ECO:0000256" key="1">
    <source>
        <dbReference type="SAM" id="MobiDB-lite"/>
    </source>
</evidence>
<feature type="compositionally biased region" description="Low complexity" evidence="1">
    <location>
        <begin position="194"/>
        <end position="213"/>
    </location>
</feature>
<feature type="region of interest" description="Disordered" evidence="1">
    <location>
        <begin position="25"/>
        <end position="64"/>
    </location>
</feature>
<keyword evidence="3" id="KW-1185">Reference proteome</keyword>
<protein>
    <submittedName>
        <fullName evidence="2">Uncharacterized protein</fullName>
    </submittedName>
</protein>
<sequence>MANDRAVAPRPSRVTDDLTLSGLLDVLDRAEPQPVRSGSRSGRAALHRTGAARRPAAVRPVPVPAARPRPLVPAPAAPAATPAAPAWTAPAPAPAVRHGLRARMRGLVRRLALWGAGPDGAHLAWGRPAAPAPRRDGPVVLTELPNTPTVQPAAPSPAAALPPVRVPRPAARPRVPVVAPLARQVPAPRPAPAPRTAQGGRPPGAARASAPARSRGDPRPPPARGQPPPCW</sequence>
<dbReference type="Proteomes" id="UP000198921">
    <property type="component" value="Unassembled WGS sequence"/>
</dbReference>
<dbReference type="OrthoDB" id="5190209at2"/>
<dbReference type="RefSeq" id="WP_091158227.1">
    <property type="nucleotide sequence ID" value="NZ_FNOT01000008.1"/>
</dbReference>
<accession>A0A1H3KVY8</accession>
<name>A0A1H3KVY8_9ACTN</name>
<feature type="compositionally biased region" description="Pro residues" evidence="1">
    <location>
        <begin position="219"/>
        <end position="231"/>
    </location>
</feature>